<sequence>MHYTYNKDEKLKSQKAIEQLFAEGKSVSAYPLRMVYLDNQTQLKVGVSVSKRNFKLAVHRNRVKRLLREGYRLNKNLLIDNKLDHYTLMILYISKEMPDFKIIDKKMKALLTKFNDQVSNIKKNEKDI</sequence>
<comment type="caution">
    <text evidence="9">The sequence shown here is derived from an EMBL/GenBank/DDBJ whole genome shotgun (WGS) entry which is preliminary data.</text>
</comment>
<protein>
    <recommendedName>
        <fullName evidence="7 8">Ribonuclease P protein component</fullName>
        <shortName evidence="7">RNase P protein</shortName>
        <shortName evidence="7">RNaseP protein</shortName>
        <ecNumber evidence="7 8">3.1.26.5</ecNumber>
    </recommendedName>
    <alternativeName>
        <fullName evidence="7">Protein C5</fullName>
    </alternativeName>
</protein>
<name>A0ABT4S1N1_9FLAO</name>
<dbReference type="NCBIfam" id="TIGR00188">
    <property type="entry name" value="rnpA"/>
    <property type="match status" value="1"/>
</dbReference>
<keyword evidence="5 7" id="KW-0378">Hydrolase</keyword>
<evidence type="ECO:0000256" key="8">
    <source>
        <dbReference type="NCBIfam" id="TIGR00188"/>
    </source>
</evidence>
<dbReference type="InterPro" id="IPR014721">
    <property type="entry name" value="Ribsml_uS5_D2-typ_fold_subgr"/>
</dbReference>
<evidence type="ECO:0000256" key="6">
    <source>
        <dbReference type="ARBA" id="ARBA00022884"/>
    </source>
</evidence>
<dbReference type="InterPro" id="IPR020539">
    <property type="entry name" value="RNase_P_CS"/>
</dbReference>
<evidence type="ECO:0000256" key="1">
    <source>
        <dbReference type="ARBA" id="ARBA00002663"/>
    </source>
</evidence>
<organism evidence="9 10">
    <name type="scientific">Mesoflavibacter profundi</name>
    <dbReference type="NCBI Taxonomy" id="2708110"/>
    <lineage>
        <taxon>Bacteria</taxon>
        <taxon>Pseudomonadati</taxon>
        <taxon>Bacteroidota</taxon>
        <taxon>Flavobacteriia</taxon>
        <taxon>Flavobacteriales</taxon>
        <taxon>Flavobacteriaceae</taxon>
        <taxon>Mesoflavibacter</taxon>
    </lineage>
</organism>
<keyword evidence="10" id="KW-1185">Reference proteome</keyword>
<keyword evidence="3 7" id="KW-0540">Nuclease</keyword>
<dbReference type="InterPro" id="IPR000100">
    <property type="entry name" value="RNase_P"/>
</dbReference>
<evidence type="ECO:0000256" key="7">
    <source>
        <dbReference type="HAMAP-Rule" id="MF_00227"/>
    </source>
</evidence>
<dbReference type="PANTHER" id="PTHR33992:SF1">
    <property type="entry name" value="RIBONUCLEASE P PROTEIN COMPONENT"/>
    <property type="match status" value="1"/>
</dbReference>
<evidence type="ECO:0000313" key="10">
    <source>
        <dbReference type="Proteomes" id="UP001149142"/>
    </source>
</evidence>
<keyword evidence="6 7" id="KW-0694">RNA-binding</keyword>
<dbReference type="EMBL" id="JAPFGC010000002">
    <property type="protein sequence ID" value="MDA0177964.1"/>
    <property type="molecule type" value="Genomic_DNA"/>
</dbReference>
<accession>A0ABT4S1N1</accession>
<dbReference type="SUPFAM" id="SSF54211">
    <property type="entry name" value="Ribosomal protein S5 domain 2-like"/>
    <property type="match status" value="1"/>
</dbReference>
<proteinExistence type="inferred from homology"/>
<comment type="function">
    <text evidence="1 7">RNaseP catalyzes the removal of the 5'-leader sequence from pre-tRNA to produce the mature 5'-terminus. It can also cleave other RNA substrates such as 4.5S RNA. The protein component plays an auxiliary but essential role in vivo by binding to the 5'-leader sequence and broadening the substrate specificity of the ribozyme.</text>
</comment>
<reference evidence="9" key="1">
    <citation type="submission" date="2022-11" db="EMBL/GenBank/DDBJ databases">
        <title>Refractory cell wall polysaccharides provide important carbon source for microbial heterotrophs in the hadal ocean.</title>
        <authorList>
            <person name="Zhu X."/>
        </authorList>
    </citation>
    <scope>NUCLEOTIDE SEQUENCE</scope>
    <source>
        <strain evidence="9">MTRN7</strain>
    </source>
</reference>
<dbReference type="GO" id="GO:0004526">
    <property type="term" value="F:ribonuclease P activity"/>
    <property type="evidence" value="ECO:0007669"/>
    <property type="project" value="UniProtKB-EC"/>
</dbReference>
<keyword evidence="4 7" id="KW-0255">Endonuclease</keyword>
<dbReference type="PANTHER" id="PTHR33992">
    <property type="entry name" value="RIBONUCLEASE P PROTEIN COMPONENT"/>
    <property type="match status" value="1"/>
</dbReference>
<dbReference type="PROSITE" id="PS00648">
    <property type="entry name" value="RIBONUCLEASE_P"/>
    <property type="match status" value="1"/>
</dbReference>
<dbReference type="EC" id="3.1.26.5" evidence="7 8"/>
<keyword evidence="2 7" id="KW-0819">tRNA processing</keyword>
<gene>
    <name evidence="7 9" type="primary">rnpA</name>
    <name evidence="9" type="ORF">OOZ35_10715</name>
</gene>
<comment type="subunit">
    <text evidence="7">Consists of a catalytic RNA component (M1 or rnpB) and a protein subunit.</text>
</comment>
<dbReference type="Gene3D" id="3.30.230.10">
    <property type="match status" value="1"/>
</dbReference>
<dbReference type="RefSeq" id="WP_106688101.1">
    <property type="nucleotide sequence ID" value="NZ_CAXQEU010000070.1"/>
</dbReference>
<evidence type="ECO:0000256" key="2">
    <source>
        <dbReference type="ARBA" id="ARBA00022694"/>
    </source>
</evidence>
<dbReference type="Pfam" id="PF00825">
    <property type="entry name" value="Ribonuclease_P"/>
    <property type="match status" value="1"/>
</dbReference>
<evidence type="ECO:0000313" key="9">
    <source>
        <dbReference type="EMBL" id="MDA0177964.1"/>
    </source>
</evidence>
<dbReference type="HAMAP" id="MF_00227">
    <property type="entry name" value="RNase_P"/>
    <property type="match status" value="1"/>
</dbReference>
<comment type="similarity">
    <text evidence="7">Belongs to the RnpA family.</text>
</comment>
<comment type="catalytic activity">
    <reaction evidence="7">
        <text>Endonucleolytic cleavage of RNA, removing 5'-extranucleotides from tRNA precursor.</text>
        <dbReference type="EC" id="3.1.26.5"/>
    </reaction>
</comment>
<dbReference type="InterPro" id="IPR020568">
    <property type="entry name" value="Ribosomal_Su5_D2-typ_SF"/>
</dbReference>
<dbReference type="Proteomes" id="UP001149142">
    <property type="component" value="Unassembled WGS sequence"/>
</dbReference>
<evidence type="ECO:0000256" key="4">
    <source>
        <dbReference type="ARBA" id="ARBA00022759"/>
    </source>
</evidence>
<evidence type="ECO:0000256" key="3">
    <source>
        <dbReference type="ARBA" id="ARBA00022722"/>
    </source>
</evidence>
<evidence type="ECO:0000256" key="5">
    <source>
        <dbReference type="ARBA" id="ARBA00022801"/>
    </source>
</evidence>